<dbReference type="InterPro" id="IPR048469">
    <property type="entry name" value="YchJ-like_M"/>
</dbReference>
<dbReference type="PANTHER" id="PTHR33747">
    <property type="entry name" value="UPF0225 PROTEIN SCO1677"/>
    <property type="match status" value="1"/>
</dbReference>
<dbReference type="InterPro" id="IPR004027">
    <property type="entry name" value="SEC_C_motif"/>
</dbReference>
<evidence type="ECO:0000313" key="2">
    <source>
        <dbReference type="EMBL" id="GAA5154016.1"/>
    </source>
</evidence>
<dbReference type="PANTHER" id="PTHR33747:SF1">
    <property type="entry name" value="ADENYLATE CYCLASE-ASSOCIATED CAP C-TERMINAL DOMAIN-CONTAINING PROTEIN"/>
    <property type="match status" value="1"/>
</dbReference>
<evidence type="ECO:0000259" key="1">
    <source>
        <dbReference type="Pfam" id="PF17775"/>
    </source>
</evidence>
<dbReference type="Pfam" id="PF02810">
    <property type="entry name" value="SEC-C"/>
    <property type="match status" value="1"/>
</dbReference>
<name>A0ABP9Q342_9ACTN</name>
<gene>
    <name evidence="2" type="ORF">GCM10023340_36850</name>
</gene>
<evidence type="ECO:0000313" key="3">
    <source>
        <dbReference type="Proteomes" id="UP001500221"/>
    </source>
</evidence>
<dbReference type="InterPro" id="IPR032710">
    <property type="entry name" value="NTF2-like_dom_sf"/>
</dbReference>
<keyword evidence="3" id="KW-1185">Reference proteome</keyword>
<dbReference type="RefSeq" id="WP_345462117.1">
    <property type="nucleotide sequence ID" value="NZ_BAABKG010000005.1"/>
</dbReference>
<dbReference type="Proteomes" id="UP001500221">
    <property type="component" value="Unassembled WGS sequence"/>
</dbReference>
<dbReference type="Gene3D" id="3.10.450.50">
    <property type="match status" value="1"/>
</dbReference>
<accession>A0ABP9Q342</accession>
<reference evidence="3" key="1">
    <citation type="journal article" date="2019" name="Int. J. Syst. Evol. Microbiol.">
        <title>The Global Catalogue of Microorganisms (GCM) 10K type strain sequencing project: providing services to taxonomists for standard genome sequencing and annotation.</title>
        <authorList>
            <consortium name="The Broad Institute Genomics Platform"/>
            <consortium name="The Broad Institute Genome Sequencing Center for Infectious Disease"/>
            <person name="Wu L."/>
            <person name="Ma J."/>
        </authorList>
    </citation>
    <scope>NUCLEOTIDE SEQUENCE [LARGE SCALE GENOMIC DNA]</scope>
    <source>
        <strain evidence="3">JCM 18459</strain>
    </source>
</reference>
<feature type="domain" description="YchJ-like middle NTF2-like" evidence="1">
    <location>
        <begin position="44"/>
        <end position="125"/>
    </location>
</feature>
<dbReference type="Pfam" id="PF17775">
    <property type="entry name" value="YchJ_M-like"/>
    <property type="match status" value="1"/>
</dbReference>
<dbReference type="EMBL" id="BAABKG010000005">
    <property type="protein sequence ID" value="GAA5154016.1"/>
    <property type="molecule type" value="Genomic_DNA"/>
</dbReference>
<dbReference type="SUPFAM" id="SSF54427">
    <property type="entry name" value="NTF2-like"/>
    <property type="match status" value="1"/>
</dbReference>
<comment type="caution">
    <text evidence="2">The sequence shown here is derived from an EMBL/GenBank/DDBJ whole genome shotgun (WGS) entry which is preliminary data.</text>
</comment>
<sequence length="133" mass="14658">MSGVGGLGGLGRPGTASSPCPCGTGVAYDACCGRLHRGSAQAETPERLMRSRYAAYALGEHDYVWRTWHPRTRPLEVRGPSLHWFGLVVHEAVGDEVEFTATHTEGRLHERSRFARRAGRWFYLEATDAITSS</sequence>
<protein>
    <submittedName>
        <fullName evidence="2">YchJ family protein</fullName>
    </submittedName>
</protein>
<proteinExistence type="predicted"/>
<organism evidence="2 3">
    <name type="scientific">Nocardioides marinquilinus</name>
    <dbReference type="NCBI Taxonomy" id="1210400"/>
    <lineage>
        <taxon>Bacteria</taxon>
        <taxon>Bacillati</taxon>
        <taxon>Actinomycetota</taxon>
        <taxon>Actinomycetes</taxon>
        <taxon>Propionibacteriales</taxon>
        <taxon>Nocardioidaceae</taxon>
        <taxon>Nocardioides</taxon>
    </lineage>
</organism>